<dbReference type="GO" id="GO:0005524">
    <property type="term" value="F:ATP binding"/>
    <property type="evidence" value="ECO:0007669"/>
    <property type="project" value="InterPro"/>
</dbReference>
<accession>A0AB34QU06</accession>
<dbReference type="EMBL" id="JXCL01000038">
    <property type="protein sequence ID" value="KIL13611.1"/>
    <property type="molecule type" value="Genomic_DNA"/>
</dbReference>
<organism evidence="2 3">
    <name type="scientific">Bacillus pumilus</name>
    <name type="common">Bacillus mesentericus</name>
    <dbReference type="NCBI Taxonomy" id="1408"/>
    <lineage>
        <taxon>Bacteria</taxon>
        <taxon>Bacillati</taxon>
        <taxon>Bacillota</taxon>
        <taxon>Bacilli</taxon>
        <taxon>Bacillales</taxon>
        <taxon>Bacillaceae</taxon>
        <taxon>Bacillus</taxon>
    </lineage>
</organism>
<comment type="caution">
    <text evidence="2">The sequence shown here is derived from an EMBL/GenBank/DDBJ whole genome shotgun (WGS) entry which is preliminary data.</text>
</comment>
<name>A0AB34QU06_BACPU</name>
<dbReference type="EC" id="6.3.5.2" evidence="2"/>
<dbReference type="AlphaFoldDB" id="A0AB34QU06"/>
<dbReference type="SUPFAM" id="SSF54810">
    <property type="entry name" value="GMP synthetase C-terminal dimerisation domain"/>
    <property type="match status" value="1"/>
</dbReference>
<dbReference type="Pfam" id="PF00958">
    <property type="entry name" value="GMP_synt_C"/>
    <property type="match status" value="1"/>
</dbReference>
<dbReference type="GO" id="GO:0003922">
    <property type="term" value="F:GMP synthase (glutamine-hydrolyzing) activity"/>
    <property type="evidence" value="ECO:0007669"/>
    <property type="project" value="UniProtKB-EC"/>
</dbReference>
<dbReference type="Proteomes" id="UP000031978">
    <property type="component" value="Unassembled WGS sequence"/>
</dbReference>
<proteinExistence type="predicted"/>
<evidence type="ECO:0000313" key="3">
    <source>
        <dbReference type="Proteomes" id="UP000031978"/>
    </source>
</evidence>
<dbReference type="InterPro" id="IPR001674">
    <property type="entry name" value="GMP_synth_C"/>
</dbReference>
<evidence type="ECO:0000313" key="2">
    <source>
        <dbReference type="EMBL" id="KIL13611.1"/>
    </source>
</evidence>
<gene>
    <name evidence="2" type="ORF">B4127_0623</name>
</gene>
<dbReference type="Gene3D" id="3.30.300.10">
    <property type="match status" value="1"/>
</dbReference>
<reference evidence="2 3" key="1">
    <citation type="submission" date="2014-12" db="EMBL/GenBank/DDBJ databases">
        <title>Draft Genome Sequences of Five Spore-Forming Food Isolates of Bacillus pumilus.</title>
        <authorList>
            <person name="de Jong A."/>
            <person name="van Heel A.J."/>
            <person name="Montalban-Lopez M."/>
            <person name="Krawczyk A.O."/>
            <person name="Berendsen E.M."/>
            <person name="Wells-Bennik M."/>
            <person name="Kuipers O.P."/>
        </authorList>
    </citation>
    <scope>NUCLEOTIDE SEQUENCE [LARGE SCALE GENOMIC DNA]</scope>
    <source>
        <strain evidence="2 3">B4127</strain>
    </source>
</reference>
<keyword evidence="2" id="KW-0436">Ligase</keyword>
<feature type="domain" description="GMP synthase C-terminal" evidence="1">
    <location>
        <begin position="46"/>
        <end position="93"/>
    </location>
</feature>
<evidence type="ECO:0000259" key="1">
    <source>
        <dbReference type="Pfam" id="PF00958"/>
    </source>
</evidence>
<sequence>MDLLVRGRSVLGEISEEKLEIVRELDGYYAKELLASVLSATACKDPDIRSVGVMGDARKYDYTIGIREVSSIDGMRSDWVRISWDVIENNSYREWSEAY</sequence>
<protein>
    <submittedName>
        <fullName evidence="2">GMP synthase</fullName>
        <ecNumber evidence="2">6.3.5.2</ecNumber>
    </submittedName>
</protein>